<dbReference type="GO" id="GO:0003677">
    <property type="term" value="F:DNA binding"/>
    <property type="evidence" value="ECO:0007669"/>
    <property type="project" value="UniProtKB-KW"/>
</dbReference>
<protein>
    <submittedName>
        <fullName evidence="3">DNA-binding protein</fullName>
    </submittedName>
</protein>
<dbReference type="EMBL" id="AEYX01000028">
    <property type="protein sequence ID" value="EGG47925.1"/>
    <property type="molecule type" value="Genomic_DNA"/>
</dbReference>
<keyword evidence="3" id="KW-0238">DNA-binding</keyword>
<organism evidence="3 4">
    <name type="scientific">Streptomyces griseoaurantiacus M045</name>
    <dbReference type="NCBI Taxonomy" id="996637"/>
    <lineage>
        <taxon>Bacteria</taxon>
        <taxon>Bacillati</taxon>
        <taxon>Actinomycetota</taxon>
        <taxon>Actinomycetes</taxon>
        <taxon>Kitasatosporales</taxon>
        <taxon>Streptomycetaceae</taxon>
        <taxon>Streptomyces</taxon>
        <taxon>Streptomyces aurantiacus group</taxon>
    </lineage>
</organism>
<dbReference type="Proteomes" id="UP000003022">
    <property type="component" value="Unassembled WGS sequence"/>
</dbReference>
<dbReference type="SUPFAM" id="SSF47413">
    <property type="entry name" value="lambda repressor-like DNA-binding domains"/>
    <property type="match status" value="1"/>
</dbReference>
<feature type="region of interest" description="Disordered" evidence="1">
    <location>
        <begin position="1"/>
        <end position="24"/>
    </location>
</feature>
<dbReference type="SMART" id="SM00530">
    <property type="entry name" value="HTH_XRE"/>
    <property type="match status" value="1"/>
</dbReference>
<comment type="caution">
    <text evidence="3">The sequence shown here is derived from an EMBL/GenBank/DDBJ whole genome shotgun (WGS) entry which is preliminary data.</text>
</comment>
<evidence type="ECO:0000313" key="3">
    <source>
        <dbReference type="EMBL" id="EGG47925.1"/>
    </source>
</evidence>
<dbReference type="STRING" id="996637.SGM_1756"/>
<name>F3NF42_9ACTN</name>
<dbReference type="InterPro" id="IPR001387">
    <property type="entry name" value="Cro/C1-type_HTH"/>
</dbReference>
<feature type="domain" description="HTH cro/C1-type" evidence="2">
    <location>
        <begin position="32"/>
        <end position="86"/>
    </location>
</feature>
<dbReference type="InterPro" id="IPR043917">
    <property type="entry name" value="DUF5753"/>
</dbReference>
<reference evidence="3 4" key="1">
    <citation type="journal article" date="2011" name="J. Bacteriol.">
        <title>Draft genome sequence of the marine bacterium Streptomyces griseoaurantiacus M045, which produces novel manumycin-type antibiotics with a pABA core component.</title>
        <authorList>
            <person name="Li F."/>
            <person name="Jiang P."/>
            <person name="Zheng H."/>
            <person name="Wang S."/>
            <person name="Zhao G."/>
            <person name="Qin S."/>
            <person name="Liu Z."/>
        </authorList>
    </citation>
    <scope>NUCLEOTIDE SEQUENCE [LARGE SCALE GENOMIC DNA]</scope>
    <source>
        <strain evidence="3 4">M045</strain>
    </source>
</reference>
<dbReference type="Pfam" id="PF13560">
    <property type="entry name" value="HTH_31"/>
    <property type="match status" value="1"/>
</dbReference>
<evidence type="ECO:0000313" key="4">
    <source>
        <dbReference type="Proteomes" id="UP000003022"/>
    </source>
</evidence>
<keyword evidence="4" id="KW-1185">Reference proteome</keyword>
<proteinExistence type="predicted"/>
<dbReference type="PROSITE" id="PS50943">
    <property type="entry name" value="HTH_CROC1"/>
    <property type="match status" value="1"/>
</dbReference>
<sequence length="298" mass="33199">MREKSGLTQPEGDAVPPTSNPTLRQRRFGAELRKLRERAGLTATGAAALLGVNQARVSMIETGRTPISADKLRAMAHAYDCSDESLVESLAAMTGRRTRGWWEEYRDHVPVALVDLAELEHHATGLRVALTINIPALLQTADHARALFRGVVPPMRQYEIEHRLTHRMKRQAILHRDDPPPYRAIIHEAALRMGFGGPEVTRGQLEHLAETSELPHVDVRIVPFGTDSFPTTGQSFDYLEGPVPQLDTVQLDSCHGACEFLDAEAQLAKYRAVLDHLESCALTQPQSRDFLHRMAQDI</sequence>
<dbReference type="Gene3D" id="1.10.260.40">
    <property type="entry name" value="lambda repressor-like DNA-binding domains"/>
    <property type="match status" value="1"/>
</dbReference>
<dbReference type="CDD" id="cd00093">
    <property type="entry name" value="HTH_XRE"/>
    <property type="match status" value="1"/>
</dbReference>
<dbReference type="AlphaFoldDB" id="F3NF42"/>
<accession>F3NF42</accession>
<gene>
    <name evidence="3" type="ORF">SGM_1756</name>
</gene>
<dbReference type="InterPro" id="IPR010982">
    <property type="entry name" value="Lambda_DNA-bd_dom_sf"/>
</dbReference>
<dbReference type="Pfam" id="PF19054">
    <property type="entry name" value="DUF5753"/>
    <property type="match status" value="1"/>
</dbReference>
<evidence type="ECO:0000259" key="2">
    <source>
        <dbReference type="PROSITE" id="PS50943"/>
    </source>
</evidence>
<evidence type="ECO:0000256" key="1">
    <source>
        <dbReference type="SAM" id="MobiDB-lite"/>
    </source>
</evidence>
<dbReference type="eggNOG" id="COG1396">
    <property type="taxonomic scope" value="Bacteria"/>
</dbReference>